<keyword evidence="4" id="KW-1185">Reference proteome</keyword>
<accession>A0AAV4VYL7</accession>
<reference evidence="3 4" key="1">
    <citation type="submission" date="2021-06" db="EMBL/GenBank/DDBJ databases">
        <title>Caerostris extrusa draft genome.</title>
        <authorList>
            <person name="Kono N."/>
            <person name="Arakawa K."/>
        </authorList>
    </citation>
    <scope>NUCLEOTIDE SEQUENCE [LARGE SCALE GENOMIC DNA]</scope>
</reference>
<feature type="transmembrane region" description="Helical" evidence="2">
    <location>
        <begin position="49"/>
        <end position="71"/>
    </location>
</feature>
<dbReference type="InterPro" id="IPR015797">
    <property type="entry name" value="NUDIX_hydrolase-like_dom_sf"/>
</dbReference>
<feature type="compositionally biased region" description="Basic and acidic residues" evidence="1">
    <location>
        <begin position="431"/>
        <end position="445"/>
    </location>
</feature>
<dbReference type="Proteomes" id="UP001054945">
    <property type="component" value="Unassembled WGS sequence"/>
</dbReference>
<evidence type="ECO:0000313" key="3">
    <source>
        <dbReference type="EMBL" id="GIY74804.1"/>
    </source>
</evidence>
<evidence type="ECO:0000313" key="4">
    <source>
        <dbReference type="Proteomes" id="UP001054945"/>
    </source>
</evidence>
<gene>
    <name evidence="3" type="primary">ced-11_1</name>
    <name evidence="3" type="ORF">CEXT_251191</name>
</gene>
<dbReference type="InterPro" id="IPR039989">
    <property type="entry name" value="NUDT9"/>
</dbReference>
<feature type="region of interest" description="Disordered" evidence="1">
    <location>
        <begin position="428"/>
        <end position="468"/>
    </location>
</feature>
<protein>
    <submittedName>
        <fullName evidence="3">Protein ced-11</fullName>
    </submittedName>
</protein>
<dbReference type="AlphaFoldDB" id="A0AAV4VYL7"/>
<feature type="compositionally biased region" description="Basic and acidic residues" evidence="1">
    <location>
        <begin position="455"/>
        <end position="466"/>
    </location>
</feature>
<sequence length="542" mass="63423">MTCIRLTRHPNGHSFLGLPADVCKVGRYYRPDCPNPGVWPHIFGLQYLLLLRLILLTMLYALLMLLMPSWLKKGRVFGSTKRYQLVVDFSNRLTFPAPLSVINYCLLFYNYIYGCICKRKDTNSDTLQLNEVDWAYWKTLASDYYEESFGEKEVENSTQWRMSKVLELQKALNDQRRHIRQLHAHLDELQIRIKRDHEYLEDQSIQISLAEYLQIKNVPQILSRISPYPYTKISRFPVSDKRVPWKYVWKDYDPIAYNKPSRDFPPEQRQFVDVDIQLLRETEGEDFRFPTFKWNFSILSPGGKFLDRQSWVKDQKGQHYVYEINEEGLPRNPLGRTGLRGRGCLPQWGPNHFMYAIITQWQEVENISYRDYLEVVLLITNENTGVSIPGGFVSTENPYSIFSTLFEGDISWTSEESMIAFFTSLAQSSESQKDPQQEDSPKSDDNESPQVVSESGKEPSSEKNLEKSVAGESPFIFQQLKRGYLDEAINTDQSWCEAEVWHFHYNVPNLVEEKFKADMLWLQLDEYALHKVSIGQAFYCIL</sequence>
<dbReference type="EMBL" id="BPLR01015261">
    <property type="protein sequence ID" value="GIY74804.1"/>
    <property type="molecule type" value="Genomic_DNA"/>
</dbReference>
<organism evidence="3 4">
    <name type="scientific">Caerostris extrusa</name>
    <name type="common">Bark spider</name>
    <name type="synonym">Caerostris bankana</name>
    <dbReference type="NCBI Taxonomy" id="172846"/>
    <lineage>
        <taxon>Eukaryota</taxon>
        <taxon>Metazoa</taxon>
        <taxon>Ecdysozoa</taxon>
        <taxon>Arthropoda</taxon>
        <taxon>Chelicerata</taxon>
        <taxon>Arachnida</taxon>
        <taxon>Araneae</taxon>
        <taxon>Araneomorphae</taxon>
        <taxon>Entelegynae</taxon>
        <taxon>Araneoidea</taxon>
        <taxon>Araneidae</taxon>
        <taxon>Caerostris</taxon>
    </lineage>
</organism>
<dbReference type="PANTHER" id="PTHR13030">
    <property type="entry name" value="NUDIX HYDROLASE"/>
    <property type="match status" value="1"/>
</dbReference>
<name>A0AAV4VYL7_CAEEX</name>
<keyword evidence="2" id="KW-1133">Transmembrane helix</keyword>
<comment type="caution">
    <text evidence="3">The sequence shown here is derived from an EMBL/GenBank/DDBJ whole genome shotgun (WGS) entry which is preliminary data.</text>
</comment>
<dbReference type="Pfam" id="PF25969">
    <property type="entry name" value="NUDT9_N"/>
    <property type="match status" value="1"/>
</dbReference>
<keyword evidence="2" id="KW-0472">Membrane</keyword>
<dbReference type="SUPFAM" id="SSF55811">
    <property type="entry name" value="Nudix"/>
    <property type="match status" value="1"/>
</dbReference>
<dbReference type="GO" id="GO:0047631">
    <property type="term" value="F:ADP-ribose diphosphatase activity"/>
    <property type="evidence" value="ECO:0007669"/>
    <property type="project" value="InterPro"/>
</dbReference>
<keyword evidence="2" id="KW-0812">Transmembrane</keyword>
<evidence type="ECO:0000256" key="2">
    <source>
        <dbReference type="SAM" id="Phobius"/>
    </source>
</evidence>
<dbReference type="PANTHER" id="PTHR13030:SF13">
    <property type="entry name" value="NUDIX HYDROLASE DOMAIN-CONTAINING PROTEIN"/>
    <property type="match status" value="1"/>
</dbReference>
<proteinExistence type="predicted"/>
<dbReference type="Gene3D" id="3.90.79.10">
    <property type="entry name" value="Nucleoside Triphosphate Pyrophosphohydrolase"/>
    <property type="match status" value="1"/>
</dbReference>
<evidence type="ECO:0000256" key="1">
    <source>
        <dbReference type="SAM" id="MobiDB-lite"/>
    </source>
</evidence>